<dbReference type="InterPro" id="IPR014718">
    <property type="entry name" value="GH-type_carb-bd"/>
</dbReference>
<dbReference type="EMBL" id="NPOA01000001">
    <property type="protein sequence ID" value="PAV31134.1"/>
    <property type="molecule type" value="Genomic_DNA"/>
</dbReference>
<dbReference type="CDD" id="cd09024">
    <property type="entry name" value="Aldose_epim_lacX"/>
    <property type="match status" value="1"/>
</dbReference>
<proteinExistence type="predicted"/>
<organism evidence="1 2">
    <name type="scientific">Virgibacillus profundi</name>
    <dbReference type="NCBI Taxonomy" id="2024555"/>
    <lineage>
        <taxon>Bacteria</taxon>
        <taxon>Bacillati</taxon>
        <taxon>Bacillota</taxon>
        <taxon>Bacilli</taxon>
        <taxon>Bacillales</taxon>
        <taxon>Bacillaceae</taxon>
        <taxon>Virgibacillus</taxon>
    </lineage>
</organism>
<sequence>MIVIENNSLKVTIAQDDAEVREVIHKQNEISYMWTGDSAYWGRVSPVLFPIVGRLKEDQYQVKGESYSMSQHGFLRDVTFEVDKQEKDSASFTFQSACRFTDIYPYEFKATIHYKLKEDSLLVQWEITNENKGDMYFSIGAHPAFRIPLLEEENLEDYHVKLVPAENKNVLEYGIKDSLIHKKGTAHDYERIPLQASLFENDALIYSNIDRVTLESSKSNRGIEVTLKDFPFVGIWSKYDEQNGTIAPFVCIEPWHGIADMHDTSGNLKDKFGINKLGAGEIFQAEYGMRFK</sequence>
<evidence type="ECO:0000313" key="1">
    <source>
        <dbReference type="EMBL" id="PAV31134.1"/>
    </source>
</evidence>
<dbReference type="InterPro" id="IPR037481">
    <property type="entry name" value="LacX"/>
</dbReference>
<keyword evidence="2" id="KW-1185">Reference proteome</keyword>
<dbReference type="AlphaFoldDB" id="A0A2A2IIP4"/>
<dbReference type="OrthoDB" id="9795355at2"/>
<dbReference type="Pfam" id="PF01263">
    <property type="entry name" value="Aldose_epim"/>
    <property type="match status" value="1"/>
</dbReference>
<dbReference type="InterPro" id="IPR011013">
    <property type="entry name" value="Gal_mutarotase_sf_dom"/>
</dbReference>
<dbReference type="Proteomes" id="UP000218887">
    <property type="component" value="Unassembled WGS sequence"/>
</dbReference>
<evidence type="ECO:0000313" key="2">
    <source>
        <dbReference type="Proteomes" id="UP000218887"/>
    </source>
</evidence>
<dbReference type="GO" id="GO:0016853">
    <property type="term" value="F:isomerase activity"/>
    <property type="evidence" value="ECO:0007669"/>
    <property type="project" value="InterPro"/>
</dbReference>
<name>A0A2A2IIP4_9BACI</name>
<dbReference type="SUPFAM" id="SSF74650">
    <property type="entry name" value="Galactose mutarotase-like"/>
    <property type="match status" value="1"/>
</dbReference>
<dbReference type="GO" id="GO:0005975">
    <property type="term" value="P:carbohydrate metabolic process"/>
    <property type="evidence" value="ECO:0007669"/>
    <property type="project" value="InterPro"/>
</dbReference>
<comment type="caution">
    <text evidence="1">The sequence shown here is derived from an EMBL/GenBank/DDBJ whole genome shotgun (WGS) entry which is preliminary data.</text>
</comment>
<dbReference type="GO" id="GO:0030246">
    <property type="term" value="F:carbohydrate binding"/>
    <property type="evidence" value="ECO:0007669"/>
    <property type="project" value="InterPro"/>
</dbReference>
<dbReference type="Gene3D" id="2.70.98.10">
    <property type="match status" value="1"/>
</dbReference>
<protein>
    <submittedName>
        <fullName evidence="1">Aldose epimerase</fullName>
    </submittedName>
</protein>
<reference evidence="1 2" key="1">
    <citation type="submission" date="2017-08" db="EMBL/GenBank/DDBJ databases">
        <title>Virgibacillus indicus sp. nov. and Virgibacillus profoundi sp. nov, two moderately halophilic bacteria isolated from marine sediment by using the Microfluidic Streak Plate.</title>
        <authorList>
            <person name="Xu B."/>
            <person name="Hu B."/>
            <person name="Wang J."/>
            <person name="Zhu Y."/>
            <person name="Huang L."/>
            <person name="Du W."/>
            <person name="Huang Y."/>
        </authorList>
    </citation>
    <scope>NUCLEOTIDE SEQUENCE [LARGE SCALE GENOMIC DNA]</scope>
    <source>
        <strain evidence="1 2">IO3-P3-H5</strain>
    </source>
</reference>
<dbReference type="RefSeq" id="WP_095653505.1">
    <property type="nucleotide sequence ID" value="NZ_NPOA01000001.1"/>
</dbReference>
<dbReference type="InterPro" id="IPR008183">
    <property type="entry name" value="Aldose_1/G6P_1-epimerase"/>
</dbReference>
<accession>A0A2A2IIP4</accession>
<gene>
    <name evidence="1" type="ORF">CIL05_00290</name>
</gene>